<feature type="transmembrane region" description="Helical" evidence="11">
    <location>
        <begin position="47"/>
        <end position="69"/>
    </location>
</feature>
<evidence type="ECO:0000256" key="7">
    <source>
        <dbReference type="ARBA" id="ARBA00023098"/>
    </source>
</evidence>
<proteinExistence type="inferred from homology"/>
<feature type="short sequence motif" description="GXSXG" evidence="9">
    <location>
        <begin position="1167"/>
        <end position="1171"/>
    </location>
</feature>
<feature type="region of interest" description="Disordered" evidence="10">
    <location>
        <begin position="103"/>
        <end position="144"/>
    </location>
</feature>
<dbReference type="InterPro" id="IPR002641">
    <property type="entry name" value="PNPLA_dom"/>
</dbReference>
<evidence type="ECO:0000256" key="1">
    <source>
        <dbReference type="ARBA" id="ARBA00004370"/>
    </source>
</evidence>
<evidence type="ECO:0000259" key="12">
    <source>
        <dbReference type="PROSITE" id="PS50042"/>
    </source>
</evidence>
<evidence type="ECO:0000313" key="14">
    <source>
        <dbReference type="EMBL" id="CAB9506410.1"/>
    </source>
</evidence>
<feature type="compositionally biased region" description="Polar residues" evidence="10">
    <location>
        <begin position="551"/>
        <end position="573"/>
    </location>
</feature>
<dbReference type="Pfam" id="PF24179">
    <property type="entry name" value="NTE_Ploop"/>
    <property type="match status" value="1"/>
</dbReference>
<evidence type="ECO:0000256" key="5">
    <source>
        <dbReference type="ARBA" id="ARBA00022963"/>
    </source>
</evidence>
<dbReference type="GO" id="GO:0016020">
    <property type="term" value="C:membrane"/>
    <property type="evidence" value="ECO:0007669"/>
    <property type="project" value="UniProtKB-SubCell"/>
</dbReference>
<feature type="compositionally biased region" description="Acidic residues" evidence="10">
    <location>
        <begin position="157"/>
        <end position="169"/>
    </location>
</feature>
<keyword evidence="4 9" id="KW-0378">Hydrolase</keyword>
<evidence type="ECO:0000256" key="10">
    <source>
        <dbReference type="SAM" id="MobiDB-lite"/>
    </source>
</evidence>
<feature type="compositionally biased region" description="Polar residues" evidence="10">
    <location>
        <begin position="128"/>
        <end position="144"/>
    </location>
</feature>
<feature type="short sequence motif" description="GXGXXG" evidence="9">
    <location>
        <begin position="1140"/>
        <end position="1145"/>
    </location>
</feature>
<feature type="domain" description="Cyclic nucleotide-binding" evidence="12">
    <location>
        <begin position="681"/>
        <end position="727"/>
    </location>
</feature>
<dbReference type="SUPFAM" id="SSF51206">
    <property type="entry name" value="cAMP-binding domain-like"/>
    <property type="match status" value="3"/>
</dbReference>
<dbReference type="PROSITE" id="PS51635">
    <property type="entry name" value="PNPLA"/>
    <property type="match status" value="1"/>
</dbReference>
<organism evidence="14 15">
    <name type="scientific">Seminavis robusta</name>
    <dbReference type="NCBI Taxonomy" id="568900"/>
    <lineage>
        <taxon>Eukaryota</taxon>
        <taxon>Sar</taxon>
        <taxon>Stramenopiles</taxon>
        <taxon>Ochrophyta</taxon>
        <taxon>Bacillariophyta</taxon>
        <taxon>Bacillariophyceae</taxon>
        <taxon>Bacillariophycidae</taxon>
        <taxon>Naviculales</taxon>
        <taxon>Naviculaceae</taxon>
        <taxon>Seminavis</taxon>
    </lineage>
</organism>
<evidence type="ECO:0000256" key="4">
    <source>
        <dbReference type="ARBA" id="ARBA00022801"/>
    </source>
</evidence>
<dbReference type="InterPro" id="IPR018490">
    <property type="entry name" value="cNMP-bd_dom_sf"/>
</dbReference>
<dbReference type="InterPro" id="IPR050301">
    <property type="entry name" value="NTE"/>
</dbReference>
<dbReference type="Gene3D" id="2.60.120.10">
    <property type="entry name" value="Jelly Rolls"/>
    <property type="match status" value="3"/>
</dbReference>
<dbReference type="OrthoDB" id="421051at2759"/>
<dbReference type="InterPro" id="IPR056556">
    <property type="entry name" value="NTE1_P-loop_dom"/>
</dbReference>
<protein>
    <submittedName>
        <fullName evidence="14">Lysophospholipase NTE1</fullName>
    </submittedName>
</protein>
<dbReference type="GO" id="GO:0016042">
    <property type="term" value="P:lipid catabolic process"/>
    <property type="evidence" value="ECO:0007669"/>
    <property type="project" value="UniProtKB-UniRule"/>
</dbReference>
<dbReference type="PANTHER" id="PTHR14226:SF29">
    <property type="entry name" value="NEUROPATHY TARGET ESTERASE SWS"/>
    <property type="match status" value="1"/>
</dbReference>
<dbReference type="PANTHER" id="PTHR14226">
    <property type="entry name" value="NEUROPATHY TARGET ESTERASE/SWISS CHEESE D.MELANOGASTER"/>
    <property type="match status" value="1"/>
</dbReference>
<dbReference type="PROSITE" id="PS50042">
    <property type="entry name" value="CNMP_BINDING_3"/>
    <property type="match status" value="2"/>
</dbReference>
<feature type="domain" description="PNPLA" evidence="13">
    <location>
        <begin position="1136"/>
        <end position="1301"/>
    </location>
</feature>
<feature type="region of interest" description="Disordered" evidence="10">
    <location>
        <begin position="274"/>
        <end position="295"/>
    </location>
</feature>
<reference evidence="14" key="1">
    <citation type="submission" date="2020-06" db="EMBL/GenBank/DDBJ databases">
        <authorList>
            <consortium name="Plant Systems Biology data submission"/>
        </authorList>
    </citation>
    <scope>NUCLEOTIDE SEQUENCE</scope>
    <source>
        <strain evidence="14">D6</strain>
    </source>
</reference>
<evidence type="ECO:0000256" key="8">
    <source>
        <dbReference type="ARBA" id="ARBA00023136"/>
    </source>
</evidence>
<dbReference type="InterPro" id="IPR014710">
    <property type="entry name" value="RmlC-like_jellyroll"/>
</dbReference>
<feature type="short sequence motif" description="DGA/G" evidence="9">
    <location>
        <begin position="1288"/>
        <end position="1290"/>
    </location>
</feature>
<comment type="caution">
    <text evidence="14">The sequence shown here is derived from an EMBL/GenBank/DDBJ whole genome shotgun (WGS) entry which is preliminary data.</text>
</comment>
<evidence type="ECO:0000256" key="3">
    <source>
        <dbReference type="ARBA" id="ARBA00022692"/>
    </source>
</evidence>
<dbReference type="Pfam" id="PF01734">
    <property type="entry name" value="Patatin"/>
    <property type="match status" value="1"/>
</dbReference>
<sequence>MRTANTCHSGANDDGTCISTTNPEDWVSLVGKVWLDYFWPSFAWQDILLVSFSTLFYSVLFLTVVYFWWANRQFHFRKRQKDGSRLSMVATKADALEYQRRLRAKAKDDTDDDSSESSSLTGDAAEDNINNTNSQDDADNNSIDNYSWGSFNDGDLSDYDTDDSDEEQETQQPPPSRSTSSIPKVPMKRRNSAFIKTFPPEKRQQVKDLTAVVSQMEVFSYLSQEAFVQCLEYMEYVDLAADEVLFDQETLDGSLYAVVSGRVKCQLEFVQPSQQSQKAPSQPKMHFANDNNNSNNLFMDDNDDDDDEEPCISFTAGNGDVVTSLLSMLAGLVRKCQERTNQQHNNQRHWLLPIVPEGISVRAVGAVPHTRLVKVPPHCFLGMLDSFPQDVHRIAQTIIARMQRVILQTVVRCLGLQKEIVRKSNNNKSSNKTNPLEKLHPVAWARLQTALQNYVPDAAPHTVQTQVAKDAAAVATALILGYCHEEEEEEETTTDQLAILKSTYDTIHSVGSVISLAPGHSLMEMGDTPDAIYIVLQGSLDVGMHVMGASSTLKQSQRRTSIMTNQQQQSQRRSIFPPAEGNNGEGGKNRRRSSIKRPFQQASNTTSSGTNISSQRFSRIDRNTVGEMAGQLNCFTGDPNIVSCRNTSEWEPALLYKIPKGTYESILATQPMALTECVGSILYRLGSPIVCLLDFNVEWMHVEAGEDVIQKGETCDALYAVLNGRLRAAVAPLYGHFNRKSSGGVSLGSSIPGPEVMDRNNSKETNKSFLARAKQRFKNKVIERFKKNAPQVANAPPRPSRRMMGEEAQGEEFGRGSIIGEVEILTGADWAQDIYASRHSELARVPVNVLNAIIRMCPRAGLHLARVVASQIQRKANASRKQQNPGIAPTLNKSSLGPPIQVIGDSPSKPKTATTPAGIVDSNNFMPSYGLPLATIAVVPMLEGDFSIDEFCQTLQNTLHTSIAPTKLMTKAFARQELGDAWKERNAMHKLKMTRLCGDMEENYRLVVYQAEHKYTWWTRFCIQRADCILLVVKAEKAPPKKQVEVCLSWAFAALNVKIQLVVLQSSSKVTFTDEDDEDWEAQGVYENMASSDELNDWSEQRYWIAGHHSVRTPFRKHAADFGRLCRRVTGRSIGIVLGGGGARGLAHIGVIKALMEAGITIDFVGGTSQGAYIGALYAMNPDDYPALVKAAKQMADSMANNWEKLRDLTLPLVSFFCGYRFNRGIQRSLGLRRIQDLVCNFFCVSVDIRNNVQVVHTKGVCWRYVRASMSLQSYLPPLSEDGVLLVDGGYMNVLPADVMKRQMKARTVIAVDVSAEVVLDNYEYGTHLNGWWLLYNSWNPFTQTVKIPSMGDISERLAWVNCDNQKKKVKEYIDLFLEPPVSNYGVLEYDKFDEIISIGYEHAKPKVDHFVKKYPHLVS</sequence>
<feature type="active site" description="Nucleophile" evidence="9">
    <location>
        <position position="1169"/>
    </location>
</feature>
<keyword evidence="7 9" id="KW-0443">Lipid metabolism</keyword>
<keyword evidence="5 9" id="KW-0442">Lipid degradation</keyword>
<feature type="compositionally biased region" description="Low complexity" evidence="10">
    <location>
        <begin position="603"/>
        <end position="614"/>
    </location>
</feature>
<feature type="active site" description="Proton acceptor" evidence="9">
    <location>
        <position position="1288"/>
    </location>
</feature>
<dbReference type="InterPro" id="IPR016035">
    <property type="entry name" value="Acyl_Trfase/lysoPLipase"/>
</dbReference>
<feature type="compositionally biased region" description="Polar residues" evidence="10">
    <location>
        <begin position="876"/>
        <end position="895"/>
    </location>
</feature>
<dbReference type="GO" id="GO:0046470">
    <property type="term" value="P:phosphatidylcholine metabolic process"/>
    <property type="evidence" value="ECO:0007669"/>
    <property type="project" value="InterPro"/>
</dbReference>
<dbReference type="InterPro" id="IPR001423">
    <property type="entry name" value="LysoPLipase_patatin_CS"/>
</dbReference>
<evidence type="ECO:0000259" key="13">
    <source>
        <dbReference type="PROSITE" id="PS51635"/>
    </source>
</evidence>
<keyword evidence="15" id="KW-1185">Reference proteome</keyword>
<feature type="domain" description="Cyclic nucleotide-binding" evidence="12">
    <location>
        <begin position="516"/>
        <end position="542"/>
    </location>
</feature>
<dbReference type="SUPFAM" id="SSF52151">
    <property type="entry name" value="FabD/lysophospholipase-like"/>
    <property type="match status" value="1"/>
</dbReference>
<evidence type="ECO:0000256" key="6">
    <source>
        <dbReference type="ARBA" id="ARBA00022989"/>
    </source>
</evidence>
<feature type="region of interest" description="Disordered" evidence="10">
    <location>
        <begin position="157"/>
        <end position="186"/>
    </location>
</feature>
<name>A0A9N8HBL9_9STRA</name>
<comment type="similarity">
    <text evidence="2">Belongs to the NTE family.</text>
</comment>
<evidence type="ECO:0000256" key="9">
    <source>
        <dbReference type="PROSITE-ProRule" id="PRU01161"/>
    </source>
</evidence>
<feature type="region of interest" description="Disordered" evidence="10">
    <location>
        <begin position="876"/>
        <end position="913"/>
    </location>
</feature>
<keyword evidence="8 11" id="KW-0472">Membrane</keyword>
<comment type="subcellular location">
    <subcellularLocation>
        <location evidence="1">Membrane</location>
    </subcellularLocation>
</comment>
<evidence type="ECO:0000256" key="2">
    <source>
        <dbReference type="ARBA" id="ARBA00006636"/>
    </source>
</evidence>
<gene>
    <name evidence="14" type="ORF">SEMRO_266_G103040.1</name>
</gene>
<dbReference type="Gene3D" id="3.40.1090.10">
    <property type="entry name" value="Cytosolic phospholipase A2 catalytic domain"/>
    <property type="match status" value="2"/>
</dbReference>
<evidence type="ECO:0000256" key="11">
    <source>
        <dbReference type="SAM" id="Phobius"/>
    </source>
</evidence>
<evidence type="ECO:0000313" key="15">
    <source>
        <dbReference type="Proteomes" id="UP001153069"/>
    </source>
</evidence>
<dbReference type="Proteomes" id="UP001153069">
    <property type="component" value="Unassembled WGS sequence"/>
</dbReference>
<feature type="region of interest" description="Disordered" evidence="10">
    <location>
        <begin position="551"/>
        <end position="618"/>
    </location>
</feature>
<accession>A0A9N8HBL9</accession>
<dbReference type="EMBL" id="CAICTM010000265">
    <property type="protein sequence ID" value="CAB9506410.1"/>
    <property type="molecule type" value="Genomic_DNA"/>
</dbReference>
<dbReference type="GO" id="GO:0004622">
    <property type="term" value="F:phosphatidylcholine lysophospholipase activity"/>
    <property type="evidence" value="ECO:0007669"/>
    <property type="project" value="InterPro"/>
</dbReference>
<keyword evidence="6 11" id="KW-1133">Transmembrane helix</keyword>
<keyword evidence="3 11" id="KW-0812">Transmembrane</keyword>
<dbReference type="PROSITE" id="PS01237">
    <property type="entry name" value="UPF0028"/>
    <property type="match status" value="1"/>
</dbReference>
<feature type="region of interest" description="Disordered" evidence="10">
    <location>
        <begin position="790"/>
        <end position="811"/>
    </location>
</feature>
<dbReference type="InterPro" id="IPR000595">
    <property type="entry name" value="cNMP-bd_dom"/>
</dbReference>